<dbReference type="PANTHER" id="PTHR10083">
    <property type="entry name" value="KUNITZ-TYPE PROTEASE INHIBITOR-RELATED"/>
    <property type="match status" value="1"/>
</dbReference>
<dbReference type="STRING" id="6182.A0A4Z2DDG9"/>
<dbReference type="Gene3D" id="4.10.410.10">
    <property type="entry name" value="Pancreatic trypsin inhibitor Kunitz domain"/>
    <property type="match status" value="1"/>
</dbReference>
<keyword evidence="2" id="KW-0812">Transmembrane</keyword>
<dbReference type="OrthoDB" id="4473401at2759"/>
<dbReference type="InterPro" id="IPR002223">
    <property type="entry name" value="Kunitz_BPTI"/>
</dbReference>
<dbReference type="InterPro" id="IPR036880">
    <property type="entry name" value="Kunitz_BPTI_sf"/>
</dbReference>
<keyword evidence="2" id="KW-1133">Transmembrane helix</keyword>
<comment type="caution">
    <text evidence="4">The sequence shown here is derived from an EMBL/GenBank/DDBJ whole genome shotgun (WGS) entry which is preliminary data.</text>
</comment>
<dbReference type="Proteomes" id="UP000311919">
    <property type="component" value="Unassembled WGS sequence"/>
</dbReference>
<dbReference type="PANTHER" id="PTHR10083:SF374">
    <property type="entry name" value="BPTI_KUNITZ INHIBITOR DOMAIN-CONTAINING PROTEIN"/>
    <property type="match status" value="1"/>
</dbReference>
<dbReference type="CDD" id="cd22593">
    <property type="entry name" value="Kunitz_conkunitzin"/>
    <property type="match status" value="1"/>
</dbReference>
<dbReference type="AlphaFoldDB" id="A0A4Z2DDG9"/>
<sequence length="90" mass="10508">MYVKVVIVVTIIVICLNFICSARLRTSDDCLRPMEKGYGLRQLTRYYYDLNMNSCLEFTYKGRGGNRNRFHTREDCETVCLPEAINNNTN</sequence>
<feature type="transmembrane region" description="Helical" evidence="2">
    <location>
        <begin position="6"/>
        <end position="24"/>
    </location>
</feature>
<evidence type="ECO:0000313" key="4">
    <source>
        <dbReference type="EMBL" id="TNN14456.1"/>
    </source>
</evidence>
<evidence type="ECO:0000313" key="5">
    <source>
        <dbReference type="Proteomes" id="UP000311919"/>
    </source>
</evidence>
<organism evidence="4 5">
    <name type="scientific">Schistosoma japonicum</name>
    <name type="common">Blood fluke</name>
    <dbReference type="NCBI Taxonomy" id="6182"/>
    <lineage>
        <taxon>Eukaryota</taxon>
        <taxon>Metazoa</taxon>
        <taxon>Spiralia</taxon>
        <taxon>Lophotrochozoa</taxon>
        <taxon>Platyhelminthes</taxon>
        <taxon>Trematoda</taxon>
        <taxon>Digenea</taxon>
        <taxon>Strigeidida</taxon>
        <taxon>Schistosomatoidea</taxon>
        <taxon>Schistosomatidae</taxon>
        <taxon>Schistosoma</taxon>
    </lineage>
</organism>
<dbReference type="PROSITE" id="PS50279">
    <property type="entry name" value="BPTI_KUNITZ_2"/>
    <property type="match status" value="1"/>
</dbReference>
<dbReference type="GO" id="GO:0004867">
    <property type="term" value="F:serine-type endopeptidase inhibitor activity"/>
    <property type="evidence" value="ECO:0007669"/>
    <property type="project" value="InterPro"/>
</dbReference>
<evidence type="ECO:0000256" key="1">
    <source>
        <dbReference type="ARBA" id="ARBA00023157"/>
    </source>
</evidence>
<reference evidence="4 5" key="1">
    <citation type="submission" date="2019-03" db="EMBL/GenBank/DDBJ databases">
        <title>An improved genome assembly of the fluke Schistosoma japonicum.</title>
        <authorList>
            <person name="Hu W."/>
            <person name="Luo F."/>
            <person name="Yin M."/>
            <person name="Mo X."/>
            <person name="Sun C."/>
            <person name="Wu Q."/>
            <person name="Zhu B."/>
            <person name="Xiang M."/>
            <person name="Wang J."/>
            <person name="Wang Y."/>
            <person name="Zhang T."/>
            <person name="Xu B."/>
            <person name="Zheng H."/>
            <person name="Feng Z."/>
        </authorList>
    </citation>
    <scope>NUCLEOTIDE SEQUENCE [LARGE SCALE GENOMIC DNA]</scope>
    <source>
        <strain evidence="4">HuSjv2</strain>
        <tissue evidence="4">Worms</tissue>
    </source>
</reference>
<proteinExistence type="predicted"/>
<accession>A0A4Z2DDG9</accession>
<protein>
    <submittedName>
        <fullName evidence="4">U-actitoxin-Avd3l</fullName>
    </submittedName>
</protein>
<keyword evidence="1" id="KW-1015">Disulfide bond</keyword>
<gene>
    <name evidence="4" type="ORF">EWB00_002169</name>
</gene>
<dbReference type="SMART" id="SM00131">
    <property type="entry name" value="KU"/>
    <property type="match status" value="1"/>
</dbReference>
<dbReference type="InterPro" id="IPR050098">
    <property type="entry name" value="TFPI/VKTCI-like"/>
</dbReference>
<dbReference type="EMBL" id="SKCS01000175">
    <property type="protein sequence ID" value="TNN14456.1"/>
    <property type="molecule type" value="Genomic_DNA"/>
</dbReference>
<keyword evidence="2" id="KW-0472">Membrane</keyword>
<dbReference type="SUPFAM" id="SSF57362">
    <property type="entry name" value="BPTI-like"/>
    <property type="match status" value="1"/>
</dbReference>
<keyword evidence="5" id="KW-1185">Reference proteome</keyword>
<feature type="domain" description="BPTI/Kunitz inhibitor" evidence="3">
    <location>
        <begin position="30"/>
        <end position="80"/>
    </location>
</feature>
<evidence type="ECO:0000256" key="2">
    <source>
        <dbReference type="SAM" id="Phobius"/>
    </source>
</evidence>
<dbReference type="GO" id="GO:0005615">
    <property type="term" value="C:extracellular space"/>
    <property type="evidence" value="ECO:0007669"/>
    <property type="project" value="TreeGrafter"/>
</dbReference>
<dbReference type="Pfam" id="PF00014">
    <property type="entry name" value="Kunitz_BPTI"/>
    <property type="match status" value="1"/>
</dbReference>
<name>A0A4Z2DDG9_SCHJA</name>
<evidence type="ECO:0000259" key="3">
    <source>
        <dbReference type="PROSITE" id="PS50279"/>
    </source>
</evidence>